<comment type="function">
    <text evidence="5">Non-catalytic subunit of the queuine tRNA-ribosyltransferase (TGT) that catalyzes the base-exchange of a guanine (G) residue with queuine (Q) at position 34 (anticodon wobble position) in tRNAs with GU(N) anticodons (tRNA-Asp, -Asn, -His and -Tyr), resulting in the hypermodified nucleoside queuosine (7-(((4,5-cis-dihydroxy-2-cyclopenten-1-yl)amino)methyl)-7-deazaguanosine).</text>
</comment>
<keyword evidence="2 5" id="KW-0819">tRNA processing</keyword>
<evidence type="ECO:0000256" key="4">
    <source>
        <dbReference type="ARBA" id="ARBA00022833"/>
    </source>
</evidence>
<evidence type="ECO:0000256" key="1">
    <source>
        <dbReference type="ARBA" id="ARBA00022490"/>
    </source>
</evidence>
<evidence type="ECO:0000256" key="3">
    <source>
        <dbReference type="ARBA" id="ARBA00022723"/>
    </source>
</evidence>
<keyword evidence="1 5" id="KW-0963">Cytoplasm</keyword>
<dbReference type="InterPro" id="IPR002616">
    <property type="entry name" value="tRNA_ribo_trans-like"/>
</dbReference>
<dbReference type="PANTHER" id="PTHR46064">
    <property type="entry name" value="QUEUINE TRNA-RIBOSYLTRANSFERASE ACCESSORY SUBUNIT 2"/>
    <property type="match status" value="1"/>
</dbReference>
<evidence type="ECO:0000256" key="2">
    <source>
        <dbReference type="ARBA" id="ARBA00022694"/>
    </source>
</evidence>
<comment type="similarity">
    <text evidence="5">Belongs to the queuine tRNA-ribosyltransferase family. QTRT2 subfamily.</text>
</comment>
<keyword evidence="4 5" id="KW-0862">Zinc</keyword>
<comment type="caution">
    <text evidence="8">The sequence shown here is derived from an EMBL/GenBank/DDBJ whole genome shotgun (WGS) entry which is preliminary data.</text>
</comment>
<dbReference type="Pfam" id="PF01702">
    <property type="entry name" value="TGT"/>
    <property type="match status" value="1"/>
</dbReference>
<keyword evidence="3 5" id="KW-0479">Metal-binding</keyword>
<dbReference type="Proteomes" id="UP001310890">
    <property type="component" value="Unassembled WGS sequence"/>
</dbReference>
<comment type="cofactor">
    <cofactor evidence="5">
        <name>Zn(2+)</name>
        <dbReference type="ChEBI" id="CHEBI:29105"/>
    </cofactor>
    <text evidence="5">Binds 1 zinc ion per subunit.</text>
</comment>
<sequence>MFRIIQAASTGLGPRLGHLTLPGRKVIDTPHHLASTSRGVVPHITPDVFAKSTNINGVYVALEDFIERTPPPIYNLSPPDGSSPLRRFTALRDQSLLVVGARRTPPVAAPAANPNTADTVAVCTAIGFKALHFEDYAEIAEHVQPDIVLSLADIPYGRALGHKRIEKATDRSIQWLDEHVRARSGSASCETRGRLFASLLPVSCANQQYYTESITQHAKTKIAGLAIHDLSTLEDLPTALHNLPRLGLTSPSTPQELLRHITLGIDISTIPFITTATDAGIALDFTFPPPRVSSSPQPQPLGINMWSPDHATDLSGSVQNCECYACTAHHRAYVQHLLNAKEMLAWVLLQVHNHHVIDNFFSGIRASIAKGTFGQEVERFERAYEMQLPESTGEGPRIRGYQYKSQGPGERRKNRPAYNTLDDRQEVRAQSGPFEPDEDAAALEQQGFAEKQG</sequence>
<dbReference type="PANTHER" id="PTHR46064:SF1">
    <property type="entry name" value="QUEUINE TRNA-RIBOSYLTRANSFERASE ACCESSORY SUBUNIT 2"/>
    <property type="match status" value="1"/>
</dbReference>
<feature type="binding site" evidence="5">
    <location>
        <position position="321"/>
    </location>
    <ligand>
        <name>Zn(2+)</name>
        <dbReference type="ChEBI" id="CHEBI:29105"/>
    </ligand>
</feature>
<dbReference type="NCBIfam" id="TIGR00449">
    <property type="entry name" value="tgt_general"/>
    <property type="match status" value="1"/>
</dbReference>
<protein>
    <recommendedName>
        <fullName evidence="5">Queuine tRNA-ribosyltransferase accessory subunit 2</fullName>
    </recommendedName>
    <alternativeName>
        <fullName evidence="5">Queuine tRNA-ribosyltransferase domain-containing protein 1</fullName>
    </alternativeName>
</protein>
<dbReference type="InterPro" id="IPR036511">
    <property type="entry name" value="TGT-like_sf"/>
</dbReference>
<dbReference type="EMBL" id="JAVRRL010000009">
    <property type="protein sequence ID" value="KAK5116113.1"/>
    <property type="molecule type" value="Genomic_DNA"/>
</dbReference>
<feature type="binding site" evidence="5">
    <location>
        <position position="326"/>
    </location>
    <ligand>
        <name>Zn(2+)</name>
        <dbReference type="ChEBI" id="CHEBI:29105"/>
    </ligand>
</feature>
<dbReference type="HAMAP" id="MF_03043">
    <property type="entry name" value="QTRT2"/>
    <property type="match status" value="1"/>
</dbReference>
<accession>A0AAN7TUH7</accession>
<dbReference type="Gene3D" id="3.20.20.105">
    <property type="entry name" value="Queuine tRNA-ribosyltransferase-like"/>
    <property type="match status" value="1"/>
</dbReference>
<name>A0AAN7TUH7_9PEZI</name>
<reference evidence="8" key="1">
    <citation type="submission" date="2023-08" db="EMBL/GenBank/DDBJ databases">
        <title>Black Yeasts Isolated from many extreme environments.</title>
        <authorList>
            <person name="Coleine C."/>
            <person name="Stajich J.E."/>
            <person name="Selbmann L."/>
        </authorList>
    </citation>
    <scope>NUCLEOTIDE SEQUENCE</scope>
    <source>
        <strain evidence="8">CCFEE 5401</strain>
    </source>
</reference>
<dbReference type="AlphaFoldDB" id="A0AAN7TUH7"/>
<dbReference type="GO" id="GO:0005737">
    <property type="term" value="C:cytoplasm"/>
    <property type="evidence" value="ECO:0007669"/>
    <property type="project" value="UniProtKB-SubCell"/>
</dbReference>
<evidence type="ECO:0000256" key="6">
    <source>
        <dbReference type="SAM" id="MobiDB-lite"/>
    </source>
</evidence>
<proteinExistence type="inferred from homology"/>
<dbReference type="InterPro" id="IPR050852">
    <property type="entry name" value="Queuine_tRNA-ribosyltrfase"/>
</dbReference>
<evidence type="ECO:0000256" key="5">
    <source>
        <dbReference type="HAMAP-Rule" id="MF_03043"/>
    </source>
</evidence>
<gene>
    <name evidence="8" type="ORF">LTR62_008439</name>
</gene>
<feature type="binding site" evidence="5">
    <location>
        <position position="352"/>
    </location>
    <ligand>
        <name>Zn(2+)</name>
        <dbReference type="ChEBI" id="CHEBI:29105"/>
    </ligand>
</feature>
<evidence type="ECO:0000313" key="9">
    <source>
        <dbReference type="Proteomes" id="UP001310890"/>
    </source>
</evidence>
<comment type="subcellular location">
    <subcellularLocation>
        <location evidence="5">Cytoplasm</location>
    </subcellularLocation>
</comment>
<feature type="binding site" evidence="5">
    <location>
        <position position="323"/>
    </location>
    <ligand>
        <name>Zn(2+)</name>
        <dbReference type="ChEBI" id="CHEBI:29105"/>
    </ligand>
</feature>
<organism evidence="8 9">
    <name type="scientific">Meristemomyces frigidus</name>
    <dbReference type="NCBI Taxonomy" id="1508187"/>
    <lineage>
        <taxon>Eukaryota</taxon>
        <taxon>Fungi</taxon>
        <taxon>Dikarya</taxon>
        <taxon>Ascomycota</taxon>
        <taxon>Pezizomycotina</taxon>
        <taxon>Dothideomycetes</taxon>
        <taxon>Dothideomycetidae</taxon>
        <taxon>Mycosphaerellales</taxon>
        <taxon>Teratosphaeriaceae</taxon>
        <taxon>Meristemomyces</taxon>
    </lineage>
</organism>
<dbReference type="GO" id="GO:0046872">
    <property type="term" value="F:metal ion binding"/>
    <property type="evidence" value="ECO:0007669"/>
    <property type="project" value="UniProtKB-KW"/>
</dbReference>
<dbReference type="SUPFAM" id="SSF51713">
    <property type="entry name" value="tRNA-guanine transglycosylase"/>
    <property type="match status" value="1"/>
</dbReference>
<comment type="subunit">
    <text evidence="5">Heterodimer of a catalytic subunit and an accessory subunit.</text>
</comment>
<dbReference type="InterPro" id="IPR028592">
    <property type="entry name" value="QTRTD1"/>
</dbReference>
<feature type="domain" description="tRNA-guanine(15) transglycosylase-like" evidence="7">
    <location>
        <begin position="14"/>
        <end position="385"/>
    </location>
</feature>
<dbReference type="GO" id="GO:0008479">
    <property type="term" value="F:tRNA-guanosine(34) queuine transglycosylase activity"/>
    <property type="evidence" value="ECO:0007669"/>
    <property type="project" value="UniProtKB-UniRule"/>
</dbReference>
<dbReference type="GO" id="GO:0006400">
    <property type="term" value="P:tRNA modification"/>
    <property type="evidence" value="ECO:0007669"/>
    <property type="project" value="InterPro"/>
</dbReference>
<feature type="region of interest" description="Disordered" evidence="6">
    <location>
        <begin position="389"/>
        <end position="453"/>
    </location>
</feature>
<evidence type="ECO:0000313" key="8">
    <source>
        <dbReference type="EMBL" id="KAK5116113.1"/>
    </source>
</evidence>
<evidence type="ECO:0000259" key="7">
    <source>
        <dbReference type="Pfam" id="PF01702"/>
    </source>
</evidence>